<gene>
    <name evidence="1" type="ORF">KR50_00970</name>
</gene>
<evidence type="ECO:0000313" key="2">
    <source>
        <dbReference type="Proteomes" id="UP000031972"/>
    </source>
</evidence>
<organism evidence="1 2">
    <name type="scientific">Jeotgalibacillus campisalis</name>
    <dbReference type="NCBI Taxonomy" id="220754"/>
    <lineage>
        <taxon>Bacteria</taxon>
        <taxon>Bacillati</taxon>
        <taxon>Bacillota</taxon>
        <taxon>Bacilli</taxon>
        <taxon>Bacillales</taxon>
        <taxon>Caryophanaceae</taxon>
        <taxon>Jeotgalibacillus</taxon>
    </lineage>
</organism>
<keyword evidence="2" id="KW-1185">Reference proteome</keyword>
<dbReference type="Proteomes" id="UP000031972">
    <property type="component" value="Unassembled WGS sequence"/>
</dbReference>
<proteinExistence type="predicted"/>
<dbReference type="AlphaFoldDB" id="A0A0C2W9P2"/>
<evidence type="ECO:0000313" key="1">
    <source>
        <dbReference type="EMBL" id="KIL52768.1"/>
    </source>
</evidence>
<comment type="caution">
    <text evidence="1">The sequence shown here is derived from an EMBL/GenBank/DDBJ whole genome shotgun (WGS) entry which is preliminary data.</text>
</comment>
<accession>A0A0C2W9P2</accession>
<dbReference type="PATRIC" id="fig|220754.4.peg.99"/>
<reference evidence="1 2" key="1">
    <citation type="submission" date="2015-01" db="EMBL/GenBank/DDBJ databases">
        <title>Jeotgalibacillus campisalis genome sequencing.</title>
        <authorList>
            <person name="Goh K.M."/>
            <person name="Chan K.-G."/>
            <person name="Yaakop A.S."/>
            <person name="Ee R."/>
            <person name="Gan H.M."/>
            <person name="Chan C.S."/>
        </authorList>
    </citation>
    <scope>NUCLEOTIDE SEQUENCE [LARGE SCALE GENOMIC DNA]</scope>
    <source>
        <strain evidence="1 2">SF-57</strain>
    </source>
</reference>
<protein>
    <submittedName>
        <fullName evidence="1">Uncharacterized protein</fullName>
    </submittedName>
</protein>
<sequence length="97" mass="10719">MDDPDKNLLSINLAVTNEDGSGSTSFTVEPPEDSARISGDYLEETMPFEGEIVLSYFAFSSDDIVSTLENSYFEDPDANAALLKQYDAIYVMKGKFN</sequence>
<dbReference type="EMBL" id="JXRR01000001">
    <property type="protein sequence ID" value="KIL52768.1"/>
    <property type="molecule type" value="Genomic_DNA"/>
</dbReference>
<name>A0A0C2W9P2_9BACL</name>